<dbReference type="CDD" id="cd00086">
    <property type="entry name" value="homeodomain"/>
    <property type="match status" value="1"/>
</dbReference>
<dbReference type="PROSITE" id="PS50071">
    <property type="entry name" value="HOMEOBOX_2"/>
    <property type="match status" value="1"/>
</dbReference>
<dbReference type="OrthoDB" id="1935198at2759"/>
<organism evidence="6 7">
    <name type="scientific">Adiantum capillus-veneris</name>
    <name type="common">Maidenhair fern</name>
    <dbReference type="NCBI Taxonomy" id="13818"/>
    <lineage>
        <taxon>Eukaryota</taxon>
        <taxon>Viridiplantae</taxon>
        <taxon>Streptophyta</taxon>
        <taxon>Embryophyta</taxon>
        <taxon>Tracheophyta</taxon>
        <taxon>Polypodiopsida</taxon>
        <taxon>Polypodiidae</taxon>
        <taxon>Polypodiales</taxon>
        <taxon>Pteridineae</taxon>
        <taxon>Pteridaceae</taxon>
        <taxon>Vittarioideae</taxon>
        <taxon>Adiantum</taxon>
    </lineage>
</organism>
<evidence type="ECO:0000256" key="4">
    <source>
        <dbReference type="SAM" id="MobiDB-lite"/>
    </source>
</evidence>
<dbReference type="Pfam" id="PF00046">
    <property type="entry name" value="Homeodomain"/>
    <property type="match status" value="1"/>
</dbReference>
<name>A0A9D4ZGY5_ADICA</name>
<evidence type="ECO:0000256" key="3">
    <source>
        <dbReference type="RuleBase" id="RU000682"/>
    </source>
</evidence>
<proteinExistence type="predicted"/>
<accession>A0A9D4ZGY5</accession>
<dbReference type="GO" id="GO:0003700">
    <property type="term" value="F:DNA-binding transcription factor activity"/>
    <property type="evidence" value="ECO:0007669"/>
    <property type="project" value="InterPro"/>
</dbReference>
<sequence>MSPSELSHADTNIPTCTTTAITSTHLLPTTHQLNMITTPSSAGHVLSDNNILMQCMQKLAHAGQTYLPAAVDPRVILQENNGQMMSATSAKAGEGVLDDQHGGAGAATGCTPRPRWCPTPEQIQVLEALFNSGTTTPSRDMIVEIAGCLKQFGNIVEANVFYWFQNRKARAKRKLRMQAQLQQQAASTSPTHSNEYCSSSQNGKSSATSSRRVCAKTACKTSPGAADHHNQLPSLVHLPTAGHHCDQIYHPNLLAAPTCGGLIGPLRSTLQVINNASSCEIMSSSNAELYPSSALSNSSCPSQTHDKLHALNHVLNISSERPPPFIDPLECTDHRHNTTQHHIACDPYNNHMSCINTENPHLASVANSSRPGSASSSDAMVRSVCSPGTAQQRAGAINVPHIFQTPHEISTFLASASDEAHYMSMAAADSYHNLALTSGSDRTTRYNIDRSVGSKRSWMDALMQEFVSTGPTHINHTNTSTPNIIHTMYDMNHQGKAQANDMLNINHDHQIHPPIDLNLLLHMPQVDPNQDSLIKDMPPPSQLNFVIRPEENKSSSNSALCRDQQHLQTSSISQAFHLDQLVHGQESKRSRDVESMESFMGSSSSTISQQQQQNMRAYAATSSPRGIHHCDNLPLWEALAPYMSIGS</sequence>
<dbReference type="PANTHER" id="PTHR46777">
    <property type="entry name" value="WUSCHEL-RELATED HOMEOBOX 13"/>
    <property type="match status" value="1"/>
</dbReference>
<dbReference type="InterPro" id="IPR044559">
    <property type="entry name" value="WOX13-like"/>
</dbReference>
<dbReference type="SMART" id="SM00389">
    <property type="entry name" value="HOX"/>
    <property type="match status" value="1"/>
</dbReference>
<evidence type="ECO:0000313" key="6">
    <source>
        <dbReference type="EMBL" id="KAI5072461.1"/>
    </source>
</evidence>
<feature type="region of interest" description="Disordered" evidence="4">
    <location>
        <begin position="583"/>
        <end position="620"/>
    </location>
</feature>
<evidence type="ECO:0000256" key="1">
    <source>
        <dbReference type="ARBA" id="ARBA00004123"/>
    </source>
</evidence>
<protein>
    <recommendedName>
        <fullName evidence="5">Homeobox domain-containing protein</fullName>
    </recommendedName>
</protein>
<dbReference type="GO" id="GO:0003677">
    <property type="term" value="F:DNA binding"/>
    <property type="evidence" value="ECO:0007669"/>
    <property type="project" value="UniProtKB-UniRule"/>
</dbReference>
<dbReference type="Gene3D" id="1.10.10.60">
    <property type="entry name" value="Homeodomain-like"/>
    <property type="match status" value="1"/>
</dbReference>
<evidence type="ECO:0000256" key="2">
    <source>
        <dbReference type="PROSITE-ProRule" id="PRU00108"/>
    </source>
</evidence>
<comment type="subcellular location">
    <subcellularLocation>
        <location evidence="1 2 3">Nucleus</location>
    </subcellularLocation>
</comment>
<feature type="compositionally biased region" description="Polar residues" evidence="4">
    <location>
        <begin position="187"/>
        <end position="209"/>
    </location>
</feature>
<keyword evidence="2 3" id="KW-0371">Homeobox</keyword>
<gene>
    <name evidence="6" type="ORF">GOP47_0012567</name>
</gene>
<dbReference type="PANTHER" id="PTHR46777:SF5">
    <property type="entry name" value="WUSCHEL-RELATED HOMEOBOX 13"/>
    <property type="match status" value="1"/>
</dbReference>
<dbReference type="InterPro" id="IPR009057">
    <property type="entry name" value="Homeodomain-like_sf"/>
</dbReference>
<feature type="compositionally biased region" description="Basic and acidic residues" evidence="4">
    <location>
        <begin position="585"/>
        <end position="594"/>
    </location>
</feature>
<keyword evidence="2 3" id="KW-0539">Nucleus</keyword>
<dbReference type="InterPro" id="IPR001356">
    <property type="entry name" value="HD"/>
</dbReference>
<reference evidence="6" key="1">
    <citation type="submission" date="2021-01" db="EMBL/GenBank/DDBJ databases">
        <title>Adiantum capillus-veneris genome.</title>
        <authorList>
            <person name="Fang Y."/>
            <person name="Liao Q."/>
        </authorList>
    </citation>
    <scope>NUCLEOTIDE SEQUENCE</scope>
    <source>
        <strain evidence="6">H3</strain>
        <tissue evidence="6">Leaf</tissue>
    </source>
</reference>
<comment type="caution">
    <text evidence="6">The sequence shown here is derived from an EMBL/GenBank/DDBJ whole genome shotgun (WGS) entry which is preliminary data.</text>
</comment>
<dbReference type="SUPFAM" id="SSF46689">
    <property type="entry name" value="Homeodomain-like"/>
    <property type="match status" value="1"/>
</dbReference>
<dbReference type="Proteomes" id="UP000886520">
    <property type="component" value="Chromosome 12"/>
</dbReference>
<evidence type="ECO:0000259" key="5">
    <source>
        <dbReference type="PROSITE" id="PS50071"/>
    </source>
</evidence>
<keyword evidence="2 3" id="KW-0238">DNA-binding</keyword>
<dbReference type="AlphaFoldDB" id="A0A9D4ZGY5"/>
<dbReference type="EMBL" id="JABFUD020000012">
    <property type="protein sequence ID" value="KAI5072461.1"/>
    <property type="molecule type" value="Genomic_DNA"/>
</dbReference>
<dbReference type="GO" id="GO:0005634">
    <property type="term" value="C:nucleus"/>
    <property type="evidence" value="ECO:0007669"/>
    <property type="project" value="UniProtKB-SubCell"/>
</dbReference>
<keyword evidence="7" id="KW-1185">Reference proteome</keyword>
<feature type="domain" description="Homeobox" evidence="5">
    <location>
        <begin position="109"/>
        <end position="174"/>
    </location>
</feature>
<feature type="DNA-binding region" description="Homeobox" evidence="2">
    <location>
        <begin position="111"/>
        <end position="175"/>
    </location>
</feature>
<evidence type="ECO:0000313" key="7">
    <source>
        <dbReference type="Proteomes" id="UP000886520"/>
    </source>
</evidence>
<feature type="region of interest" description="Disordered" evidence="4">
    <location>
        <begin position="175"/>
        <end position="209"/>
    </location>
</feature>
<feature type="compositionally biased region" description="Low complexity" evidence="4">
    <location>
        <begin position="602"/>
        <end position="613"/>
    </location>
</feature>